<sequence>MVYVAVPVASHRVLVSDPGHNLWRKPYEWCHGASCEPAAMAKKGRQSCGA</sequence>
<protein>
    <submittedName>
        <fullName evidence="1">Uncharacterized protein</fullName>
    </submittedName>
</protein>
<evidence type="ECO:0000313" key="1">
    <source>
        <dbReference type="EMBL" id="RLJ41604.1"/>
    </source>
</evidence>
<evidence type="ECO:0000313" key="2">
    <source>
        <dbReference type="Proteomes" id="UP000269157"/>
    </source>
</evidence>
<gene>
    <name evidence="1" type="ORF">BCF46_2566</name>
</gene>
<dbReference type="EMBL" id="RCCE01000004">
    <property type="protein sequence ID" value="RLJ41604.1"/>
    <property type="molecule type" value="Genomic_DNA"/>
</dbReference>
<comment type="caution">
    <text evidence="1">The sequence shown here is derived from an EMBL/GenBank/DDBJ whole genome shotgun (WGS) entry which is preliminary data.</text>
</comment>
<reference evidence="1 2" key="1">
    <citation type="submission" date="2018-10" db="EMBL/GenBank/DDBJ databases">
        <title>Genomic Encyclopedia of Archaeal and Bacterial Type Strains, Phase II (KMG-II): from individual species to whole genera.</title>
        <authorList>
            <person name="Goeker M."/>
        </authorList>
    </citation>
    <scope>NUCLEOTIDE SEQUENCE [LARGE SCALE GENOMIC DNA]</scope>
    <source>
        <strain evidence="1 2">DSM 29466</strain>
    </source>
</reference>
<name>A0A497VRL2_9RHOB</name>
<dbReference type="Proteomes" id="UP000269157">
    <property type="component" value="Unassembled WGS sequence"/>
</dbReference>
<accession>A0A497VRL2</accession>
<dbReference type="AlphaFoldDB" id="A0A497VRL2"/>
<keyword evidence="2" id="KW-1185">Reference proteome</keyword>
<organism evidence="1 2">
    <name type="scientific">Litoreibacter meonggei</name>
    <dbReference type="NCBI Taxonomy" id="1049199"/>
    <lineage>
        <taxon>Bacteria</taxon>
        <taxon>Pseudomonadati</taxon>
        <taxon>Pseudomonadota</taxon>
        <taxon>Alphaproteobacteria</taxon>
        <taxon>Rhodobacterales</taxon>
        <taxon>Roseobacteraceae</taxon>
        <taxon>Litoreibacter</taxon>
    </lineage>
</organism>
<proteinExistence type="predicted"/>